<dbReference type="EMBL" id="VFON01000001">
    <property type="protein sequence ID" value="TQL42635.1"/>
    <property type="molecule type" value="Genomic_DNA"/>
</dbReference>
<name>A0A542Y3H6_9MICO</name>
<protein>
    <submittedName>
        <fullName evidence="1">Uncharacterized protein</fullName>
    </submittedName>
</protein>
<proteinExistence type="predicted"/>
<evidence type="ECO:0000313" key="2">
    <source>
        <dbReference type="Proteomes" id="UP000319094"/>
    </source>
</evidence>
<dbReference type="RefSeq" id="WP_141886062.1">
    <property type="nucleotide sequence ID" value="NZ_BAAAUY010000022.1"/>
</dbReference>
<comment type="caution">
    <text evidence="1">The sequence shown here is derived from an EMBL/GenBank/DDBJ whole genome shotgun (WGS) entry which is preliminary data.</text>
</comment>
<reference evidence="1 2" key="1">
    <citation type="submission" date="2019-06" db="EMBL/GenBank/DDBJ databases">
        <title>Sequencing the genomes of 1000 actinobacteria strains.</title>
        <authorList>
            <person name="Klenk H.-P."/>
        </authorList>
    </citation>
    <scope>NUCLEOTIDE SEQUENCE [LARGE SCALE GENOMIC DNA]</scope>
    <source>
        <strain evidence="1 2">DSM 8803</strain>
    </source>
</reference>
<dbReference type="Proteomes" id="UP000319094">
    <property type="component" value="Unassembled WGS sequence"/>
</dbReference>
<dbReference type="AlphaFoldDB" id="A0A542Y3H6"/>
<gene>
    <name evidence="1" type="ORF">FB468_0638</name>
</gene>
<keyword evidence="2" id="KW-1185">Reference proteome</keyword>
<evidence type="ECO:0000313" key="1">
    <source>
        <dbReference type="EMBL" id="TQL42635.1"/>
    </source>
</evidence>
<accession>A0A542Y3H6</accession>
<sequence length="108" mass="11531">MKISRIRNGRKIVVDEVDASVSRDQLDALVATALAWEAQALGGGGAALSHTEPTKRGGTLTLVQDAAGVVSISLYRKDEADVAASEVINRQMLLRHVSPRLKEVLLNA</sequence>
<organism evidence="1 2">
    <name type="scientific">Leucobacter komagatae</name>
    <dbReference type="NCBI Taxonomy" id="55969"/>
    <lineage>
        <taxon>Bacteria</taxon>
        <taxon>Bacillati</taxon>
        <taxon>Actinomycetota</taxon>
        <taxon>Actinomycetes</taxon>
        <taxon>Micrococcales</taxon>
        <taxon>Microbacteriaceae</taxon>
        <taxon>Leucobacter</taxon>
    </lineage>
</organism>